<evidence type="ECO:0000313" key="9">
    <source>
        <dbReference type="Ensembl" id="ENSFCTP00005006527.1"/>
    </source>
</evidence>
<dbReference type="Pfam" id="PF00084">
    <property type="entry name" value="Sushi"/>
    <property type="match status" value="4"/>
</dbReference>
<gene>
    <name evidence="9" type="primary">LOC102899273</name>
</gene>
<feature type="domain" description="Sushi" evidence="8">
    <location>
        <begin position="234"/>
        <end position="293"/>
    </location>
</feature>
<feature type="signal peptide" evidence="7">
    <location>
        <begin position="1"/>
        <end position="41"/>
    </location>
</feature>
<feature type="domain" description="Sushi" evidence="8">
    <location>
        <begin position="40"/>
        <end position="101"/>
    </location>
</feature>
<keyword evidence="3 5" id="KW-1015">Disulfide bond</keyword>
<evidence type="ECO:0000259" key="8">
    <source>
        <dbReference type="PROSITE" id="PS50923"/>
    </source>
</evidence>
<keyword evidence="1 5" id="KW-0768">Sushi</keyword>
<keyword evidence="4" id="KW-0325">Glycoprotein</keyword>
<dbReference type="PROSITE" id="PS50923">
    <property type="entry name" value="SUSHI"/>
    <property type="match status" value="4"/>
</dbReference>
<dbReference type="GeneTree" id="ENSGT00940000161381"/>
<dbReference type="Ensembl" id="ENSFCTT00005010516.1">
    <property type="protein sequence ID" value="ENSFCTP00005006527.1"/>
    <property type="gene ID" value="ENSFCTG00005003908.1"/>
</dbReference>
<evidence type="ECO:0000256" key="5">
    <source>
        <dbReference type="PROSITE-ProRule" id="PRU00302"/>
    </source>
</evidence>
<feature type="region of interest" description="Disordered" evidence="6">
    <location>
        <begin position="298"/>
        <end position="333"/>
    </location>
</feature>
<keyword evidence="2" id="KW-0677">Repeat</keyword>
<feature type="domain" description="Sushi" evidence="8">
    <location>
        <begin position="168"/>
        <end position="233"/>
    </location>
</feature>
<comment type="caution">
    <text evidence="5">Lacks conserved residue(s) required for the propagation of feature annotation.</text>
</comment>
<reference evidence="9" key="3">
    <citation type="submission" date="2025-09" db="UniProtKB">
        <authorList>
            <consortium name="Ensembl"/>
        </authorList>
    </citation>
    <scope>IDENTIFICATION</scope>
    <source>
        <strain evidence="9">breed Abyssinian</strain>
    </source>
</reference>
<dbReference type="InterPro" id="IPR000436">
    <property type="entry name" value="Sushi_SCR_CCP_dom"/>
</dbReference>
<dbReference type="SMART" id="SM00032">
    <property type="entry name" value="CCP"/>
    <property type="match status" value="4"/>
</dbReference>
<dbReference type="Gene3D" id="2.10.70.10">
    <property type="entry name" value="Complement Module, domain 1"/>
    <property type="match status" value="4"/>
</dbReference>
<dbReference type="CDD" id="cd00033">
    <property type="entry name" value="CCP"/>
    <property type="match status" value="4"/>
</dbReference>
<protein>
    <recommendedName>
        <fullName evidence="8">Sushi domain-containing protein</fullName>
    </recommendedName>
</protein>
<reference evidence="9 10" key="1">
    <citation type="submission" date="2021-02" db="EMBL/GenBank/DDBJ databases">
        <title>Safari Cat Assemblies.</title>
        <authorList>
            <person name="Bredemeyer K.R."/>
            <person name="Murphy W.J."/>
        </authorList>
    </citation>
    <scope>NUCLEOTIDE SEQUENCE [LARGE SCALE GENOMIC DNA]</scope>
</reference>
<accession>A0ABI7W8L8</accession>
<feature type="chain" id="PRO_5047040366" description="Sushi domain-containing protein" evidence="7">
    <location>
        <begin position="42"/>
        <end position="510"/>
    </location>
</feature>
<dbReference type="InterPro" id="IPR050350">
    <property type="entry name" value="Compl-Cell_Adhes-Reg"/>
</dbReference>
<proteinExistence type="predicted"/>
<evidence type="ECO:0000256" key="3">
    <source>
        <dbReference type="ARBA" id="ARBA00023157"/>
    </source>
</evidence>
<evidence type="ECO:0000256" key="1">
    <source>
        <dbReference type="ARBA" id="ARBA00022659"/>
    </source>
</evidence>
<sequence length="510" mass="55625">MMASCALFHADPGLPERRSSLSCFVILLVAPGLLLPMPSDACDPLQYNSMKPTVVKSSYNPGENVQFQCRPGYKRIIPLLPVSSVCYPNNTWTPLQEACTKKSCQHPGDPVNGHMVSVNGSFLFGSQVHYACNEGYRLFGSKVIHCELSSIDDNTMTWSDNPPLCSRILCLPPPEITNGKYTNSGKEEYEYNEVVTYSCDQSSGPDAYSLIGESRLVCTGNGEWSGNPPQCKVVKCPHPEPANGKLTSGFGRKYSYKATVVFTCSEGYYYNGTNIAVCGSNGTWEPAAPMCYKASTPPSTKPPIPSVSESKPPLMTTTPGSSHPDSDHPGKQKLAPHTALTRINPLRQQSPRSKRFPHSASSDSFRMLTSMCVLAQSRACLYLARLLYAFHSSPSHCRVLNMSRLLAQPVLGLSCPEVFSPRCTASSARFLAGTLKLSTIKSQRVFRRLLLHFFKEPIVRRADRLPHVPGCVPGSLSPVALLVLAGSWTSSPRLSSCCPFREASPDLPSS</sequence>
<evidence type="ECO:0000313" key="10">
    <source>
        <dbReference type="Proteomes" id="UP000823872"/>
    </source>
</evidence>
<keyword evidence="7" id="KW-0732">Signal</keyword>
<dbReference type="PANTHER" id="PTHR19325">
    <property type="entry name" value="COMPLEMENT COMPONENT-RELATED SUSHI DOMAIN-CONTAINING"/>
    <property type="match status" value="1"/>
</dbReference>
<dbReference type="PANTHER" id="PTHR19325:SF521">
    <property type="entry name" value="MEMBRANE COFACTOR PROTEIN"/>
    <property type="match status" value="1"/>
</dbReference>
<evidence type="ECO:0000256" key="2">
    <source>
        <dbReference type="ARBA" id="ARBA00022737"/>
    </source>
</evidence>
<feature type="disulfide bond" evidence="5">
    <location>
        <begin position="264"/>
        <end position="291"/>
    </location>
</feature>
<organism evidence="9 10">
    <name type="scientific">Felis catus</name>
    <name type="common">Cat</name>
    <name type="synonym">Felis silvestris catus</name>
    <dbReference type="NCBI Taxonomy" id="9685"/>
    <lineage>
        <taxon>Eukaryota</taxon>
        <taxon>Metazoa</taxon>
        <taxon>Chordata</taxon>
        <taxon>Craniata</taxon>
        <taxon>Vertebrata</taxon>
        <taxon>Euteleostomi</taxon>
        <taxon>Mammalia</taxon>
        <taxon>Eutheria</taxon>
        <taxon>Laurasiatheria</taxon>
        <taxon>Carnivora</taxon>
        <taxon>Feliformia</taxon>
        <taxon>Felidae</taxon>
        <taxon>Felinae</taxon>
        <taxon>Felis</taxon>
    </lineage>
</organism>
<keyword evidence="10" id="KW-1185">Reference proteome</keyword>
<evidence type="ECO:0000256" key="7">
    <source>
        <dbReference type="SAM" id="SignalP"/>
    </source>
</evidence>
<name>A0ABI7W8L8_FELCA</name>
<reference evidence="9" key="2">
    <citation type="submission" date="2025-08" db="UniProtKB">
        <authorList>
            <consortium name="Ensembl"/>
        </authorList>
    </citation>
    <scope>IDENTIFICATION</scope>
    <source>
        <strain evidence="9">breed Abyssinian</strain>
    </source>
</reference>
<dbReference type="Proteomes" id="UP000823872">
    <property type="component" value="Chromosome F1"/>
</dbReference>
<dbReference type="SUPFAM" id="SSF57535">
    <property type="entry name" value="Complement control module/SCR domain"/>
    <property type="match status" value="4"/>
</dbReference>
<feature type="domain" description="Sushi" evidence="8">
    <location>
        <begin position="102"/>
        <end position="167"/>
    </location>
</feature>
<evidence type="ECO:0000256" key="4">
    <source>
        <dbReference type="ARBA" id="ARBA00023180"/>
    </source>
</evidence>
<evidence type="ECO:0000256" key="6">
    <source>
        <dbReference type="SAM" id="MobiDB-lite"/>
    </source>
</evidence>
<dbReference type="InterPro" id="IPR035976">
    <property type="entry name" value="Sushi/SCR/CCP_sf"/>
</dbReference>